<evidence type="ECO:0000313" key="1">
    <source>
        <dbReference type="EMBL" id="BCO25895.1"/>
    </source>
</evidence>
<name>A0ABN6D1I6_9BURK</name>
<dbReference type="Proteomes" id="UP000824366">
    <property type="component" value="Chromosome"/>
</dbReference>
<protein>
    <submittedName>
        <fullName evidence="1">Uncharacterized protein</fullName>
    </submittedName>
</protein>
<keyword evidence="2" id="KW-1185">Reference proteome</keyword>
<dbReference type="EMBL" id="AP024238">
    <property type="protein sequence ID" value="BCO25895.1"/>
    <property type="molecule type" value="Genomic_DNA"/>
</dbReference>
<accession>A0ABN6D1I6</accession>
<sequence length="46" mass="5738">MQYLRHHWPGEYGRMLWCHRITRALESARFEIGVEFQHHWGMLQIE</sequence>
<reference evidence="1 2" key="1">
    <citation type="journal article" date="2021" name="Microbiol. Spectr.">
        <title>A Single Bacterium Capable of Oxidation and Reduction of Iron at Circumneutral pH.</title>
        <authorList>
            <person name="Kato S."/>
            <person name="Ohkuma M."/>
        </authorList>
    </citation>
    <scope>NUCLEOTIDE SEQUENCE [LARGE SCALE GENOMIC DNA]</scope>
    <source>
        <strain evidence="1 2">MIZ03</strain>
    </source>
</reference>
<evidence type="ECO:0000313" key="2">
    <source>
        <dbReference type="Proteomes" id="UP000824366"/>
    </source>
</evidence>
<gene>
    <name evidence="1" type="ORF">MIZ03_0774</name>
</gene>
<proteinExistence type="predicted"/>
<organism evidence="1 2">
    <name type="scientific">Rhodoferax lithotrophicus</name>
    <dbReference type="NCBI Taxonomy" id="2798804"/>
    <lineage>
        <taxon>Bacteria</taxon>
        <taxon>Pseudomonadati</taxon>
        <taxon>Pseudomonadota</taxon>
        <taxon>Betaproteobacteria</taxon>
        <taxon>Burkholderiales</taxon>
        <taxon>Comamonadaceae</taxon>
        <taxon>Rhodoferax</taxon>
    </lineage>
</organism>